<dbReference type="RefSeq" id="WP_109522134.1">
    <property type="nucleotide sequence ID" value="NZ_QFAW01000045.1"/>
</dbReference>
<dbReference type="InterPro" id="IPR002347">
    <property type="entry name" value="SDR_fam"/>
</dbReference>
<dbReference type="Gene3D" id="3.40.50.720">
    <property type="entry name" value="NAD(P)-binding Rossmann-like Domain"/>
    <property type="match status" value="1"/>
</dbReference>
<dbReference type="Proteomes" id="UP000245056">
    <property type="component" value="Unassembled WGS sequence"/>
</dbReference>
<dbReference type="InterPro" id="IPR036291">
    <property type="entry name" value="NAD(P)-bd_dom_sf"/>
</dbReference>
<dbReference type="PRINTS" id="PR00081">
    <property type="entry name" value="GDHRDH"/>
</dbReference>
<evidence type="ECO:0000313" key="6">
    <source>
        <dbReference type="Proteomes" id="UP000245056"/>
    </source>
</evidence>
<keyword evidence="2" id="KW-0521">NADP</keyword>
<name>A0A2U2D2D3_9PSED</name>
<dbReference type="EMBL" id="QFAW01000045">
    <property type="protein sequence ID" value="PWE40429.1"/>
    <property type="molecule type" value="Genomic_DNA"/>
</dbReference>
<comment type="similarity">
    <text evidence="1 4">Belongs to the short-chain dehydrogenases/reductases (SDR) family.</text>
</comment>
<dbReference type="InterPro" id="IPR045313">
    <property type="entry name" value="CBR1-like"/>
</dbReference>
<dbReference type="PANTHER" id="PTHR43490:SF99">
    <property type="entry name" value="SHORT-CHAIN DEHYDROGENASE_REDUCTASE"/>
    <property type="match status" value="1"/>
</dbReference>
<evidence type="ECO:0000256" key="3">
    <source>
        <dbReference type="ARBA" id="ARBA00023002"/>
    </source>
</evidence>
<dbReference type="GO" id="GO:0016616">
    <property type="term" value="F:oxidoreductase activity, acting on the CH-OH group of donors, NAD or NADP as acceptor"/>
    <property type="evidence" value="ECO:0007669"/>
    <property type="project" value="InterPro"/>
</dbReference>
<dbReference type="PANTHER" id="PTHR43490">
    <property type="entry name" value="(+)-NEOMENTHOL DEHYDROGENASE"/>
    <property type="match status" value="1"/>
</dbReference>
<dbReference type="PRINTS" id="PR00080">
    <property type="entry name" value="SDRFAMILY"/>
</dbReference>
<gene>
    <name evidence="5" type="ORF">C9I49_24070</name>
</gene>
<organism evidence="5 6">
    <name type="scientific">Pseudomonas prosekii</name>
    <dbReference type="NCBI Taxonomy" id="1148509"/>
    <lineage>
        <taxon>Bacteria</taxon>
        <taxon>Pseudomonadati</taxon>
        <taxon>Pseudomonadota</taxon>
        <taxon>Gammaproteobacteria</taxon>
        <taxon>Pseudomonadales</taxon>
        <taxon>Pseudomonadaceae</taxon>
        <taxon>Pseudomonas</taxon>
    </lineage>
</organism>
<protein>
    <submittedName>
        <fullName evidence="5">SDR family oxidoreductase</fullName>
    </submittedName>
</protein>
<evidence type="ECO:0000256" key="4">
    <source>
        <dbReference type="RuleBase" id="RU000363"/>
    </source>
</evidence>
<evidence type="ECO:0000256" key="1">
    <source>
        <dbReference type="ARBA" id="ARBA00006484"/>
    </source>
</evidence>
<accession>A0A2U2D2D3</accession>
<sequence length="242" mass="25166">MTNKRQALVTGANKGIGLAIAKGLAEAGFCVWLGARDRVRGEQAVAGLRDLGLDAKLLVIDVADEASVNHAAALLAGEIDALQVLVNNAGIAADMSKAPSEVRMQDMKAVFEVNLFGPVRVTQAFLPLLKAGDRARIVMMSSGVGSFALITDPTSIYSSVNLLDYTASKVALNATTVAFAKELQPLGIKVNAVEPGHVRTDLNGNSGVLTPQEGAATALKFALIGDDGPTGGFFGSHGRQPW</sequence>
<keyword evidence="3" id="KW-0560">Oxidoreductase</keyword>
<evidence type="ECO:0000313" key="5">
    <source>
        <dbReference type="EMBL" id="PWE40429.1"/>
    </source>
</evidence>
<dbReference type="Pfam" id="PF00106">
    <property type="entry name" value="adh_short"/>
    <property type="match status" value="1"/>
</dbReference>
<comment type="caution">
    <text evidence="5">The sequence shown here is derived from an EMBL/GenBank/DDBJ whole genome shotgun (WGS) entry which is preliminary data.</text>
</comment>
<dbReference type="OrthoDB" id="109589at2"/>
<dbReference type="AlphaFoldDB" id="A0A2U2D2D3"/>
<proteinExistence type="inferred from homology"/>
<evidence type="ECO:0000256" key="2">
    <source>
        <dbReference type="ARBA" id="ARBA00022857"/>
    </source>
</evidence>
<dbReference type="SUPFAM" id="SSF51735">
    <property type="entry name" value="NAD(P)-binding Rossmann-fold domains"/>
    <property type="match status" value="1"/>
</dbReference>
<dbReference type="CDD" id="cd05324">
    <property type="entry name" value="carb_red_PTCR-like_SDR_c"/>
    <property type="match status" value="1"/>
</dbReference>
<reference evidence="5 6" key="1">
    <citation type="submission" date="2018-05" db="EMBL/GenBank/DDBJ databases">
        <title>Genome sequences of two Antarctic strains of Pseudomonas prosekii: insights into adaptation to extreme conditions.</title>
        <authorList>
            <person name="Snopkova K."/>
            <person name="Dufkova K."/>
            <person name="Cejkova D."/>
            <person name="Sedlacek I."/>
            <person name="Smajs D."/>
        </authorList>
    </citation>
    <scope>NUCLEOTIDE SEQUENCE [LARGE SCALE GENOMIC DNA]</scope>
    <source>
        <strain evidence="5 6">P2673</strain>
    </source>
</reference>